<dbReference type="RefSeq" id="WP_203374608.1">
    <property type="nucleotide sequence ID" value="NZ_JAENHP010000001.1"/>
</dbReference>
<dbReference type="PANTHER" id="PTHR35176:SF2">
    <property type="entry name" value="F420H(2)-DEPENDENT REDUCTASE RV1155"/>
    <property type="match status" value="1"/>
</dbReference>
<dbReference type="NCBIfam" id="TIGR03618">
    <property type="entry name" value="Rv1155_F420"/>
    <property type="match status" value="1"/>
</dbReference>
<dbReference type="InterPro" id="IPR019920">
    <property type="entry name" value="F420-binding_dom_put"/>
</dbReference>
<evidence type="ECO:0000256" key="1">
    <source>
        <dbReference type="ARBA" id="ARBA00023002"/>
    </source>
</evidence>
<sequence length="145" mass="15537">MTTLEDFAGLAGGEQGLVTVATTRADGSVQASLVNAGVLEDPATGVRAVGFVTYGKVKLANLRARPRIAVSVRSGWQWATVEGAARIIGPDDPADGIDGERLRLLLREVFTAAGGTHEDWDEYDRVMVEQRRAVVLVAPERVYSN</sequence>
<evidence type="ECO:0000313" key="3">
    <source>
        <dbReference type="EMBL" id="MBM2614741.1"/>
    </source>
</evidence>
<accession>A0ABS2A4H5</accession>
<proteinExistence type="predicted"/>
<comment type="caution">
    <text evidence="3">The sequence shown here is derived from an EMBL/GenBank/DDBJ whole genome shotgun (WGS) entry which is preliminary data.</text>
</comment>
<name>A0ABS2A4H5_9ACTN</name>
<dbReference type="SUPFAM" id="SSF50475">
    <property type="entry name" value="FMN-binding split barrel"/>
    <property type="match status" value="1"/>
</dbReference>
<dbReference type="PANTHER" id="PTHR35176">
    <property type="entry name" value="HEME OXYGENASE HI_0854-RELATED"/>
    <property type="match status" value="1"/>
</dbReference>
<evidence type="ECO:0000313" key="4">
    <source>
        <dbReference type="Proteomes" id="UP000632138"/>
    </source>
</evidence>
<dbReference type="InterPro" id="IPR011576">
    <property type="entry name" value="Pyridox_Oxase_N"/>
</dbReference>
<dbReference type="Proteomes" id="UP000632138">
    <property type="component" value="Unassembled WGS sequence"/>
</dbReference>
<dbReference type="Gene3D" id="2.30.110.10">
    <property type="entry name" value="Electron Transport, Fmn-binding Protein, Chain A"/>
    <property type="match status" value="1"/>
</dbReference>
<evidence type="ECO:0000259" key="2">
    <source>
        <dbReference type="Pfam" id="PF01243"/>
    </source>
</evidence>
<reference evidence="3 4" key="1">
    <citation type="submission" date="2021-01" db="EMBL/GenBank/DDBJ databases">
        <title>Actinoplanes sp. nov. LDG1-06 isolated from lichen.</title>
        <authorList>
            <person name="Saeng-In P."/>
            <person name="Phongsopitanun W."/>
            <person name="Kanchanasin P."/>
            <person name="Yuki M."/>
            <person name="Kudo T."/>
            <person name="Ohkuma M."/>
            <person name="Tanasupawat S."/>
        </authorList>
    </citation>
    <scope>NUCLEOTIDE SEQUENCE [LARGE SCALE GENOMIC DNA]</scope>
    <source>
        <strain evidence="3 4">LDG1-06</strain>
    </source>
</reference>
<dbReference type="Pfam" id="PF01243">
    <property type="entry name" value="PNPOx_N"/>
    <property type="match status" value="1"/>
</dbReference>
<feature type="domain" description="Pyridoxamine 5'-phosphate oxidase N-terminal" evidence="2">
    <location>
        <begin position="14"/>
        <end position="95"/>
    </location>
</feature>
<protein>
    <submittedName>
        <fullName evidence="3">TIGR03618 family F420-dependent PPOX class oxidoreductase</fullName>
    </submittedName>
</protein>
<dbReference type="EMBL" id="JAENHP010000001">
    <property type="protein sequence ID" value="MBM2614741.1"/>
    <property type="molecule type" value="Genomic_DNA"/>
</dbReference>
<gene>
    <name evidence="3" type="ORF">JIG36_04125</name>
</gene>
<keyword evidence="1" id="KW-0560">Oxidoreductase</keyword>
<dbReference type="InterPro" id="IPR012349">
    <property type="entry name" value="Split_barrel_FMN-bd"/>
</dbReference>
<organism evidence="3 4">
    <name type="scientific">Paractinoplanes ovalisporus</name>
    <dbReference type="NCBI Taxonomy" id="2810368"/>
    <lineage>
        <taxon>Bacteria</taxon>
        <taxon>Bacillati</taxon>
        <taxon>Actinomycetota</taxon>
        <taxon>Actinomycetes</taxon>
        <taxon>Micromonosporales</taxon>
        <taxon>Micromonosporaceae</taxon>
        <taxon>Paractinoplanes</taxon>
    </lineage>
</organism>
<dbReference type="InterPro" id="IPR052019">
    <property type="entry name" value="F420H2_bilvrd_red/Heme_oxyg"/>
</dbReference>
<keyword evidence="4" id="KW-1185">Reference proteome</keyword>